<gene>
    <name evidence="1" type="primary">g12162</name>
    <name evidence="1" type="ORF">NpPPO83_00012162</name>
</gene>
<dbReference type="Proteomes" id="UP001165186">
    <property type="component" value="Unassembled WGS sequence"/>
</dbReference>
<organism evidence="1 2">
    <name type="scientific">Neofusicoccum parvum</name>
    <dbReference type="NCBI Taxonomy" id="310453"/>
    <lineage>
        <taxon>Eukaryota</taxon>
        <taxon>Fungi</taxon>
        <taxon>Dikarya</taxon>
        <taxon>Ascomycota</taxon>
        <taxon>Pezizomycotina</taxon>
        <taxon>Dothideomycetes</taxon>
        <taxon>Dothideomycetes incertae sedis</taxon>
        <taxon>Botryosphaeriales</taxon>
        <taxon>Botryosphaeriaceae</taxon>
        <taxon>Neofusicoccum</taxon>
    </lineage>
</organism>
<dbReference type="EMBL" id="BSXG01000001">
    <property type="protein sequence ID" value="GME21868.1"/>
    <property type="molecule type" value="Genomic_DNA"/>
</dbReference>
<accession>A0ACB5RMY5</accession>
<name>A0ACB5RMY5_9PEZI</name>
<reference evidence="1" key="1">
    <citation type="submission" date="2024-09" db="EMBL/GenBank/DDBJ databases">
        <title>Draft Genome Sequences of Neofusicoccum parvum.</title>
        <authorList>
            <person name="Ashida A."/>
            <person name="Camagna M."/>
            <person name="Tanaka A."/>
            <person name="Takemoto D."/>
        </authorList>
    </citation>
    <scope>NUCLEOTIDE SEQUENCE</scope>
    <source>
        <strain evidence="1">PPO83</strain>
    </source>
</reference>
<keyword evidence="2" id="KW-1185">Reference proteome</keyword>
<protein>
    <submittedName>
        <fullName evidence="1">Uncharacterized protein</fullName>
    </submittedName>
</protein>
<sequence length="296" mass="31014">MPPSSPPPFAPAPPPGTPQQHHRSPTSPHSEDPEVATPHEGPYPSHDASSADAKPPESSSLSPAPLPPPPPSTPSLRADWLAARAPEYYQRPPPAGPPAEGWCYGREGEGGRKEQQWVCGLRPWAFWVVIFAIVLVLGGAIGGGVGGGLAAAGAARESSSNPSSTSSSSSTTTLSSSASPTSTSQDSINCPSRTGTSYTTTNGSLTFLQLCGINICPETCDIVSAKQRQDTFEGCMDACAIYNRQVGTQKCVAVAWDYQQVRQSFDNWCWLKLSQAPLVKDDPADGLTVGAVVVQS</sequence>
<proteinExistence type="predicted"/>
<comment type="caution">
    <text evidence="1">The sequence shown here is derived from an EMBL/GenBank/DDBJ whole genome shotgun (WGS) entry which is preliminary data.</text>
</comment>
<evidence type="ECO:0000313" key="1">
    <source>
        <dbReference type="EMBL" id="GME21868.1"/>
    </source>
</evidence>
<evidence type="ECO:0000313" key="2">
    <source>
        <dbReference type="Proteomes" id="UP001165186"/>
    </source>
</evidence>